<dbReference type="InterPro" id="IPR006993">
    <property type="entry name" value="Glut_rich_SH3-bd"/>
</dbReference>
<dbReference type="Proteomes" id="UP001187415">
    <property type="component" value="Unassembled WGS sequence"/>
</dbReference>
<organism evidence="2 3">
    <name type="scientific">Channa striata</name>
    <name type="common">Snakehead murrel</name>
    <name type="synonym">Ophicephalus striatus</name>
    <dbReference type="NCBI Taxonomy" id="64152"/>
    <lineage>
        <taxon>Eukaryota</taxon>
        <taxon>Metazoa</taxon>
        <taxon>Chordata</taxon>
        <taxon>Craniata</taxon>
        <taxon>Vertebrata</taxon>
        <taxon>Euteleostomi</taxon>
        <taxon>Actinopterygii</taxon>
        <taxon>Neopterygii</taxon>
        <taxon>Teleostei</taxon>
        <taxon>Neoteleostei</taxon>
        <taxon>Acanthomorphata</taxon>
        <taxon>Anabantaria</taxon>
        <taxon>Anabantiformes</taxon>
        <taxon>Channoidei</taxon>
        <taxon>Channidae</taxon>
        <taxon>Channa</taxon>
    </lineage>
</organism>
<dbReference type="InterPro" id="IPR036249">
    <property type="entry name" value="Thioredoxin-like_sf"/>
</dbReference>
<evidence type="ECO:0000313" key="3">
    <source>
        <dbReference type="Proteomes" id="UP001187415"/>
    </source>
</evidence>
<comment type="caution">
    <text evidence="2">The sequence shown here is derived from an EMBL/GenBank/DDBJ whole genome shotgun (WGS) entry which is preliminary data.</text>
</comment>
<evidence type="ECO:0008006" key="4">
    <source>
        <dbReference type="Google" id="ProtNLM"/>
    </source>
</evidence>
<reference evidence="2" key="1">
    <citation type="submission" date="2023-07" db="EMBL/GenBank/DDBJ databases">
        <title>Chromosome-level Genome Assembly of Striped Snakehead (Channa striata).</title>
        <authorList>
            <person name="Liu H."/>
        </authorList>
    </citation>
    <scope>NUCLEOTIDE SEQUENCE</scope>
    <source>
        <strain evidence="2">Gz</strain>
        <tissue evidence="2">Muscle</tissue>
    </source>
</reference>
<dbReference type="PROSITE" id="PS51354">
    <property type="entry name" value="GLUTAREDOXIN_2"/>
    <property type="match status" value="1"/>
</dbReference>
<evidence type="ECO:0000313" key="2">
    <source>
        <dbReference type="EMBL" id="KAK2856305.1"/>
    </source>
</evidence>
<protein>
    <recommendedName>
        <fullName evidence="4">SH3 domain-binding glutamic acid-rich-like protein 3</fullName>
    </recommendedName>
</protein>
<dbReference type="EMBL" id="JAUPFM010000003">
    <property type="protein sequence ID" value="KAK2856305.1"/>
    <property type="molecule type" value="Genomic_DNA"/>
</dbReference>
<dbReference type="Pfam" id="PF04908">
    <property type="entry name" value="SH3BGR"/>
    <property type="match status" value="1"/>
</dbReference>
<gene>
    <name evidence="2" type="ORF">Q5P01_005040</name>
</gene>
<evidence type="ECO:0000256" key="1">
    <source>
        <dbReference type="ARBA" id="ARBA00007764"/>
    </source>
</evidence>
<comment type="similarity">
    <text evidence="1">Belongs to the SH3BGR family.</text>
</comment>
<keyword evidence="3" id="KW-1185">Reference proteome</keyword>
<dbReference type="PANTHER" id="PTHR12232">
    <property type="entry name" value="SH3 DOMAIN-BINDING GLUTAMIC ACID-RICH-LIKE PROTEIN"/>
    <property type="match status" value="1"/>
</dbReference>
<name>A0AA88NN10_CHASR</name>
<dbReference type="Gene3D" id="3.40.30.10">
    <property type="entry name" value="Glutaredoxin"/>
    <property type="match status" value="1"/>
</dbReference>
<dbReference type="PANTHER" id="PTHR12232:SF15">
    <property type="entry name" value="SH3 DOMAIN-BINDING GLUTAMIC ACID-RICH PROTEIN HOMOLOG"/>
    <property type="match status" value="1"/>
</dbReference>
<dbReference type="SUPFAM" id="SSF52833">
    <property type="entry name" value="Thioredoxin-like"/>
    <property type="match status" value="1"/>
</dbReference>
<sequence length="91" mass="10178">MSLTVYFTSVSSSLKIKKEQDHIMSVLKSKKIPFNAVDISQNPQDKELMREIAGNPTALPPQICKGKKYCGDATGFQEAIEEEKLESFLNL</sequence>
<proteinExistence type="inferred from homology"/>
<accession>A0AA88NN10</accession>
<dbReference type="GO" id="GO:0005737">
    <property type="term" value="C:cytoplasm"/>
    <property type="evidence" value="ECO:0007669"/>
    <property type="project" value="TreeGrafter"/>
</dbReference>
<dbReference type="InterPro" id="IPR051033">
    <property type="entry name" value="SH3BGR"/>
</dbReference>
<dbReference type="AlphaFoldDB" id="A0AA88NN10"/>